<proteinExistence type="predicted"/>
<dbReference type="InterPro" id="IPR045795">
    <property type="entry name" value="SLT_4"/>
</dbReference>
<organism evidence="2 3">
    <name type="scientific">Candidatus Thiodiazotropha taylori</name>
    <dbReference type="NCBI Taxonomy" id="2792791"/>
    <lineage>
        <taxon>Bacteria</taxon>
        <taxon>Pseudomonadati</taxon>
        <taxon>Pseudomonadota</taxon>
        <taxon>Gammaproteobacteria</taxon>
        <taxon>Chromatiales</taxon>
        <taxon>Sedimenticolaceae</taxon>
        <taxon>Candidatus Thiodiazotropha</taxon>
    </lineage>
</organism>
<dbReference type="SUPFAM" id="SSF53955">
    <property type="entry name" value="Lysozyme-like"/>
    <property type="match status" value="1"/>
</dbReference>
<sequence length="219" mass="25797">MENPRGQIRRFRIPDLLTRSVALLCLLGLMAIPGCSTSPPRNMADACAIFEEKDDWYEASDEAFDKWGVPIHVQLAIIHQESRFEHDAKPPREKLFWFIPWFRKSSAYGYAQAQDSTWEWYKRETGNGWADRNDYEDAVDFIGWYGSVSYRKLGISKWDAYRQYLAYHEGHGGYKRASYRKKPWLLKVARKVEGNAKRYRVQIAACKEKLERGWSLWPF</sequence>
<evidence type="ECO:0000259" key="1">
    <source>
        <dbReference type="Pfam" id="PF19489"/>
    </source>
</evidence>
<reference evidence="2 3" key="1">
    <citation type="submission" date="2021-05" db="EMBL/GenBank/DDBJ databases">
        <title>Genetic and Functional Diversity in Clade A Lucinid endosymbionts from the Bahamas.</title>
        <authorList>
            <person name="Giani N.M."/>
            <person name="Engel A.S."/>
            <person name="Campbell B.J."/>
        </authorList>
    </citation>
    <scope>NUCLEOTIDE SEQUENCE [LARGE SCALE GENOMIC DNA]</scope>
    <source>
        <strain evidence="2">LUC16012Gg_MoonRockCtena</strain>
    </source>
</reference>
<dbReference type="Pfam" id="PF19489">
    <property type="entry name" value="SLT_4"/>
    <property type="match status" value="1"/>
</dbReference>
<comment type="caution">
    <text evidence="2">The sequence shown here is derived from an EMBL/GenBank/DDBJ whole genome shotgun (WGS) entry which is preliminary data.</text>
</comment>
<dbReference type="CDD" id="cd00442">
    <property type="entry name" value="Lyz-like"/>
    <property type="match status" value="1"/>
</dbReference>
<name>A0A944M7E5_9GAMM</name>
<evidence type="ECO:0000313" key="3">
    <source>
        <dbReference type="Proteomes" id="UP000770889"/>
    </source>
</evidence>
<feature type="domain" description="Transglycosylase SLT" evidence="1">
    <location>
        <begin position="25"/>
        <end position="206"/>
    </location>
</feature>
<dbReference type="EMBL" id="JAHHGM010000003">
    <property type="protein sequence ID" value="MBT2988177.1"/>
    <property type="molecule type" value="Genomic_DNA"/>
</dbReference>
<gene>
    <name evidence="2" type="ORF">KME65_04375</name>
</gene>
<dbReference type="Proteomes" id="UP000770889">
    <property type="component" value="Unassembled WGS sequence"/>
</dbReference>
<dbReference type="InterPro" id="IPR023346">
    <property type="entry name" value="Lysozyme-like_dom_sf"/>
</dbReference>
<evidence type="ECO:0000313" key="2">
    <source>
        <dbReference type="EMBL" id="MBT2988177.1"/>
    </source>
</evidence>
<accession>A0A944M7E5</accession>
<dbReference type="AlphaFoldDB" id="A0A944M7E5"/>
<dbReference type="Gene3D" id="1.10.530.10">
    <property type="match status" value="1"/>
</dbReference>
<protein>
    <submittedName>
        <fullName evidence="2">Transglycosylase SLT domain-containing protein</fullName>
    </submittedName>
</protein>